<dbReference type="PROSITE" id="PS50088">
    <property type="entry name" value="ANK_REPEAT"/>
    <property type="match status" value="4"/>
</dbReference>
<feature type="repeat" description="ANK" evidence="3">
    <location>
        <begin position="944"/>
        <end position="976"/>
    </location>
</feature>
<name>A0ABQ0G2G8_9PEZI</name>
<dbReference type="SUPFAM" id="SSF48403">
    <property type="entry name" value="Ankyrin repeat"/>
    <property type="match status" value="1"/>
</dbReference>
<gene>
    <name evidence="6" type="ORF">MFIFM68171_02166</name>
</gene>
<evidence type="ECO:0000256" key="3">
    <source>
        <dbReference type="PROSITE-ProRule" id="PRU00023"/>
    </source>
</evidence>
<protein>
    <recommendedName>
        <fullName evidence="5">NACHT domain-containing protein</fullName>
    </recommendedName>
</protein>
<proteinExistence type="predicted"/>
<reference evidence="6 7" key="1">
    <citation type="submission" date="2024-09" db="EMBL/GenBank/DDBJ databases">
        <title>Itraconazole resistance in Madurella fahalii resulting from another homologue of gene encoding cytochrome P450 14-alpha sterol demethylase (CYP51).</title>
        <authorList>
            <person name="Yoshioka I."/>
            <person name="Fahal A.H."/>
            <person name="Kaneko S."/>
            <person name="Yaguchi T."/>
        </authorList>
    </citation>
    <scope>NUCLEOTIDE SEQUENCE [LARGE SCALE GENOMIC DNA]</scope>
    <source>
        <strain evidence="6 7">IFM 68171</strain>
    </source>
</reference>
<dbReference type="Gene3D" id="3.40.50.300">
    <property type="entry name" value="P-loop containing nucleotide triphosphate hydrolases"/>
    <property type="match status" value="1"/>
</dbReference>
<dbReference type="InterPro" id="IPR051070">
    <property type="entry name" value="NF-kappa-B_inhibitor"/>
</dbReference>
<dbReference type="Pfam" id="PF12796">
    <property type="entry name" value="Ank_2"/>
    <property type="match status" value="3"/>
</dbReference>
<evidence type="ECO:0000259" key="5">
    <source>
        <dbReference type="PROSITE" id="PS50837"/>
    </source>
</evidence>
<dbReference type="Gene3D" id="1.25.40.20">
    <property type="entry name" value="Ankyrin repeat-containing domain"/>
    <property type="match status" value="4"/>
</dbReference>
<dbReference type="Pfam" id="PF24883">
    <property type="entry name" value="NPHP3_N"/>
    <property type="match status" value="1"/>
</dbReference>
<dbReference type="InterPro" id="IPR056884">
    <property type="entry name" value="NPHP3-like_N"/>
</dbReference>
<comment type="caution">
    <text evidence="6">The sequence shown here is derived from an EMBL/GenBank/DDBJ whole genome shotgun (WGS) entry which is preliminary data.</text>
</comment>
<dbReference type="PANTHER" id="PTHR46680">
    <property type="entry name" value="NF-KAPPA-B INHIBITOR ALPHA"/>
    <property type="match status" value="1"/>
</dbReference>
<dbReference type="Proteomes" id="UP001628179">
    <property type="component" value="Unassembled WGS sequence"/>
</dbReference>
<dbReference type="RefSeq" id="XP_070913689.1">
    <property type="nucleotide sequence ID" value="XM_071057588.1"/>
</dbReference>
<keyword evidence="1" id="KW-0677">Repeat</keyword>
<dbReference type="InterPro" id="IPR007111">
    <property type="entry name" value="NACHT_NTPase"/>
</dbReference>
<dbReference type="InterPro" id="IPR027417">
    <property type="entry name" value="P-loop_NTPase"/>
</dbReference>
<feature type="domain" description="NACHT" evidence="5">
    <location>
        <begin position="314"/>
        <end position="452"/>
    </location>
</feature>
<dbReference type="PROSITE" id="PS50837">
    <property type="entry name" value="NACHT"/>
    <property type="match status" value="1"/>
</dbReference>
<dbReference type="SUPFAM" id="SSF52540">
    <property type="entry name" value="P-loop containing nucleoside triphosphate hydrolases"/>
    <property type="match status" value="1"/>
</dbReference>
<keyword evidence="2 3" id="KW-0040">ANK repeat</keyword>
<evidence type="ECO:0000256" key="1">
    <source>
        <dbReference type="ARBA" id="ARBA00022737"/>
    </source>
</evidence>
<dbReference type="EMBL" id="BAAFSV010000001">
    <property type="protein sequence ID" value="GAB1311956.1"/>
    <property type="molecule type" value="Genomic_DNA"/>
</dbReference>
<dbReference type="SMART" id="SM00248">
    <property type="entry name" value="ANK"/>
    <property type="match status" value="10"/>
</dbReference>
<feature type="repeat" description="ANK" evidence="3">
    <location>
        <begin position="1143"/>
        <end position="1175"/>
    </location>
</feature>
<dbReference type="PANTHER" id="PTHR46680:SF3">
    <property type="entry name" value="NF-KAPPA-B INHIBITOR CACTUS"/>
    <property type="match status" value="1"/>
</dbReference>
<feature type="region of interest" description="Disordered" evidence="4">
    <location>
        <begin position="1252"/>
        <end position="1297"/>
    </location>
</feature>
<dbReference type="PROSITE" id="PS50297">
    <property type="entry name" value="ANK_REP_REGION"/>
    <property type="match status" value="4"/>
</dbReference>
<evidence type="ECO:0000256" key="4">
    <source>
        <dbReference type="SAM" id="MobiDB-lite"/>
    </source>
</evidence>
<feature type="repeat" description="ANK" evidence="3">
    <location>
        <begin position="1044"/>
        <end position="1076"/>
    </location>
</feature>
<dbReference type="InterPro" id="IPR002110">
    <property type="entry name" value="Ankyrin_rpt"/>
</dbReference>
<feature type="region of interest" description="Disordered" evidence="4">
    <location>
        <begin position="1"/>
        <end position="28"/>
    </location>
</feature>
<sequence>MHENLPKFTGSRVDAATEEPRTDDGPTTGLVQFWPYPGVRETKIKTDIDIVAIHGLGGHPLKTWKDGERLWLRDFSTVSVRGDSEATKHIRPRNKVADQRNIIFICHSLRGVVFKQAFNLAHIPGPESYRYRAIAESILGVIFLGTPHRSKGSLEANWSTLLSRIATLSNIPDICSQFEKSGINCPIFSFYKLQPWHGSTVVEPSSVILRIVHEVTIPLDAHHNNICKFLTSSSQNYLAVSTCIGELIEVWSRTGESRMASTTPSSGRFDFLFDLRAVDAAEVFSLIPVYPRSSSQWLLHHCEFQSWTNLRGRQVLWLHGPPGMGKSVLMRSVVTYLEDQRRRAAKPLIWKPVHFFFNDNDRRRNTSDAFVRSVLHQIADDEATCSLLNYLESSGQIWRVRSQSEDVVIDAVDEVLRNSNGQRVTILDRLQKLLALDWSHRVRLLISSRTKAPYELTKEADIAPIDVDNDTTKQNVEDFIRTQVRKHLGRSLKSSSDGIEVEDKIIRKSKGNFLHASLAWEQFLKGMNEWSPEEIRDGLSRLDDISPDLIDAYCKLLDTIPTKYKSRARALFAILRVAKAKFDSRQLAFLATLHDQNLGSRSFRYRDLDSESRAFEDYLAEACGYIIKKNWDGSVDFAHISARDLFGASERIQTVSSKAHRTLLEYTVSNSDAHAMVHGLCMKIYQLEDRPIHEWQQQYNWVVEAEVALRRSFGPVLLSAQQIDALTDSNIRHITQISKTPCLIYALRHWFDHYDAAAPDRHLDDEMVAFLPTASAHYLHLLWIEVDPKSRSTYNEIERHQVDPKMLTQFLLADLHGWTELQEEILRVDPFQVLAVDPIVGMNALMHFAYFGRREKLLWTLQRLPAKGIPLRDLSSRYDVLHLCADQGWGDVVQMLQERHGLRSLKFDHAGRTLLHWALYHCWDLKMVNWADYTVADLDVQDRDGLTALHIAVMNLNMEAIRRLAKSGANCFLRDKKGMSPALLAAELGFRVALKFFIQMPQRDFGRTRDGASLLHLLAIWNDGPLVREFALSQKALLNAVDGQRRTPLHYAAMANNVSTMKQLLDLGTDVNLRDDNGKTALHEAIRGCAVDAALLLLKNGADHNATDAFGQNCLHLSLRYGTRDLLSQFFILGVNTNAIDHFGMRPLHRACAAGNVEDIEELLHKGADWNVSCDSRHPPLDSAVEEENIHAVAFIVLSIQNSTLGGRKKKDVLNHALKLAVEVGNTAVERLLQMAGAYVDKENIKIRQLYTPGPEREPDRWHHQWHLVSSDDSRKPFTASSPDGSQGPRGFGLSSP</sequence>
<evidence type="ECO:0000313" key="6">
    <source>
        <dbReference type="EMBL" id="GAB1311956.1"/>
    </source>
</evidence>
<dbReference type="InterPro" id="IPR036770">
    <property type="entry name" value="Ankyrin_rpt-contain_sf"/>
</dbReference>
<dbReference type="GeneID" id="98172911"/>
<evidence type="ECO:0000256" key="2">
    <source>
        <dbReference type="ARBA" id="ARBA00023043"/>
    </source>
</evidence>
<evidence type="ECO:0000313" key="7">
    <source>
        <dbReference type="Proteomes" id="UP001628179"/>
    </source>
</evidence>
<organism evidence="6 7">
    <name type="scientific">Madurella fahalii</name>
    <dbReference type="NCBI Taxonomy" id="1157608"/>
    <lineage>
        <taxon>Eukaryota</taxon>
        <taxon>Fungi</taxon>
        <taxon>Dikarya</taxon>
        <taxon>Ascomycota</taxon>
        <taxon>Pezizomycotina</taxon>
        <taxon>Sordariomycetes</taxon>
        <taxon>Sordariomycetidae</taxon>
        <taxon>Sordariales</taxon>
        <taxon>Sordariales incertae sedis</taxon>
        <taxon>Madurella</taxon>
    </lineage>
</organism>
<feature type="repeat" description="ANK" evidence="3">
    <location>
        <begin position="1077"/>
        <end position="1109"/>
    </location>
</feature>
<accession>A0ABQ0G2G8</accession>
<keyword evidence="7" id="KW-1185">Reference proteome</keyword>